<dbReference type="InterPro" id="IPR011761">
    <property type="entry name" value="ATP-grasp"/>
</dbReference>
<dbReference type="GO" id="GO:0005524">
    <property type="term" value="F:ATP binding"/>
    <property type="evidence" value="ECO:0007669"/>
    <property type="project" value="UniProtKB-UniRule"/>
</dbReference>
<dbReference type="CDD" id="cd06850">
    <property type="entry name" value="biotinyl_domain"/>
    <property type="match status" value="1"/>
</dbReference>
<dbReference type="FunFam" id="2.40.50.100:FF:000003">
    <property type="entry name" value="Acetyl-CoA carboxylase biotin carboxyl carrier protein"/>
    <property type="match status" value="1"/>
</dbReference>
<dbReference type="PANTHER" id="PTHR18866">
    <property type="entry name" value="CARBOXYLASE:PYRUVATE/ACETYL-COA/PROPIONYL-COA CARBOXYLASE"/>
    <property type="match status" value="1"/>
</dbReference>
<evidence type="ECO:0000256" key="1">
    <source>
        <dbReference type="ARBA" id="ARBA00001953"/>
    </source>
</evidence>
<dbReference type="InterPro" id="IPR011764">
    <property type="entry name" value="Biotin_carboxylation_dom"/>
</dbReference>
<dbReference type="Pfam" id="PF02785">
    <property type="entry name" value="Biotin_carb_C"/>
    <property type="match status" value="1"/>
</dbReference>
<dbReference type="Pfam" id="PF00289">
    <property type="entry name" value="Biotin_carb_N"/>
    <property type="match status" value="1"/>
</dbReference>
<dbReference type="PROSITE" id="PS50979">
    <property type="entry name" value="BC"/>
    <property type="match status" value="1"/>
</dbReference>
<evidence type="ECO:0000259" key="7">
    <source>
        <dbReference type="PROSITE" id="PS50968"/>
    </source>
</evidence>
<evidence type="ECO:0000313" key="10">
    <source>
        <dbReference type="EMBL" id="RXQ95664.1"/>
    </source>
</evidence>
<accession>A0A4Q1JM85</accession>
<dbReference type="GO" id="GO:0046872">
    <property type="term" value="F:metal ion binding"/>
    <property type="evidence" value="ECO:0007669"/>
    <property type="project" value="InterPro"/>
</dbReference>
<dbReference type="PROSITE" id="PS50968">
    <property type="entry name" value="BIOTINYL_LIPOYL"/>
    <property type="match status" value="1"/>
</dbReference>
<evidence type="ECO:0000256" key="4">
    <source>
        <dbReference type="ARBA" id="ARBA00022840"/>
    </source>
</evidence>
<gene>
    <name evidence="10" type="ORF">EO244_07325</name>
</gene>
<keyword evidence="11" id="KW-1185">Reference proteome</keyword>
<dbReference type="InterPro" id="IPR005481">
    <property type="entry name" value="BC-like_N"/>
</dbReference>
<dbReference type="InterPro" id="IPR050856">
    <property type="entry name" value="Biotin_carboxylase_complex"/>
</dbReference>
<sequence length="658" mass="74389">MYYKRLLIANRGEIAVRIIRTAKKLGITTLVIYSDKDKEADHVQFADEAYPLKGDDLLSTYLDKQQIIKIALENKADAIHPGYGFLAENPAFAKACVAANIDFVGPDARAIELMGNKVNAREFAVLQNLPVLEGIIGDKESLLKNSKNLPFPVLVKAAAGGGGKGMRIVRSESDLESAITATSREAEKYFGDGEVLLERYIENPRHIEVQVLADKYGNTIHLFERECSIQRRFQKIIEEAPSPSVDSDLRERMGQAAVRLAKALGYSNAGTIEFLVDENKNFYFLEMNTRIQVEHPVTEMITGVDLVEQQLAIASGKRLQLKQEDIVLNGHAIEARIYAEDPDEDFIPAPGDIEFYKEPDLSNTKLRVDSSLSKAGTIHPDFDPMISKLIVWDETRNLAIRGLKEALSDYHIHGIKNNIHFLKSLIETEEYIQNQISTHFCKQNEQELKRRMNEDQKSIDPALFYAAFSHYDLRLQKPQNIWEEIGYWRNARKTFKISQEDRLIDVTFKNDLTYNIDGVLYTFEKLDLNGNCVNLIHNGKIFTFYISKDECNGAHISCKGVLITLRRWSDSGNELFNENFAKEGNSGDRILAPLPGKVVKINVKAGDKIQKSEVLLILESMKMENSILAPFNGMVSEIVIKEGEQVKSQMELIKLIEV</sequence>
<dbReference type="EMBL" id="SAXA01000005">
    <property type="protein sequence ID" value="RXQ95664.1"/>
    <property type="molecule type" value="Genomic_DNA"/>
</dbReference>
<organism evidence="10 11">
    <name type="scientific">Ancylomarina salipaludis</name>
    <dbReference type="NCBI Taxonomy" id="2501299"/>
    <lineage>
        <taxon>Bacteria</taxon>
        <taxon>Pseudomonadati</taxon>
        <taxon>Bacteroidota</taxon>
        <taxon>Bacteroidia</taxon>
        <taxon>Marinilabiliales</taxon>
        <taxon>Marinifilaceae</taxon>
        <taxon>Ancylomarina</taxon>
    </lineage>
</organism>
<dbReference type="PROSITE" id="PS50975">
    <property type="entry name" value="ATP_GRASP"/>
    <property type="match status" value="1"/>
</dbReference>
<dbReference type="Pfam" id="PF00364">
    <property type="entry name" value="Biotin_lipoyl"/>
    <property type="match status" value="1"/>
</dbReference>
<evidence type="ECO:0000259" key="8">
    <source>
        <dbReference type="PROSITE" id="PS50975"/>
    </source>
</evidence>
<dbReference type="SUPFAM" id="SSF56059">
    <property type="entry name" value="Glutathione synthetase ATP-binding domain-like"/>
    <property type="match status" value="1"/>
</dbReference>
<keyword evidence="3 6" id="KW-0547">Nucleotide-binding</keyword>
<feature type="domain" description="Biotin carboxylation" evidence="9">
    <location>
        <begin position="2"/>
        <end position="446"/>
    </location>
</feature>
<dbReference type="SMART" id="SM00878">
    <property type="entry name" value="Biotin_carb_C"/>
    <property type="match status" value="1"/>
</dbReference>
<dbReference type="PROSITE" id="PS00867">
    <property type="entry name" value="CPSASE_2"/>
    <property type="match status" value="1"/>
</dbReference>
<dbReference type="Proteomes" id="UP000289703">
    <property type="component" value="Unassembled WGS sequence"/>
</dbReference>
<keyword evidence="5" id="KW-0092">Biotin</keyword>
<name>A0A4Q1JM85_9BACT</name>
<reference evidence="10 11" key="1">
    <citation type="submission" date="2019-01" db="EMBL/GenBank/DDBJ databases">
        <title>Ancylomarina salipaludis sp. nov., isolated from a salt marsh.</title>
        <authorList>
            <person name="Yoon J.-H."/>
        </authorList>
    </citation>
    <scope>NUCLEOTIDE SEQUENCE [LARGE SCALE GENOMIC DNA]</scope>
    <source>
        <strain evidence="10 11">SHSM-M15</strain>
    </source>
</reference>
<dbReference type="SUPFAM" id="SSF51246">
    <property type="entry name" value="Rudiment single hybrid motif"/>
    <property type="match status" value="1"/>
</dbReference>
<proteinExistence type="predicted"/>
<dbReference type="Pfam" id="PF02786">
    <property type="entry name" value="CPSase_L_D2"/>
    <property type="match status" value="1"/>
</dbReference>
<keyword evidence="4 6" id="KW-0067">ATP-binding</keyword>
<evidence type="ECO:0000313" key="11">
    <source>
        <dbReference type="Proteomes" id="UP000289703"/>
    </source>
</evidence>
<dbReference type="InterPro" id="IPR016185">
    <property type="entry name" value="PreATP-grasp_dom_sf"/>
</dbReference>
<dbReference type="AlphaFoldDB" id="A0A4Q1JM85"/>
<dbReference type="InterPro" id="IPR000089">
    <property type="entry name" value="Biotin_lipoyl"/>
</dbReference>
<dbReference type="RefSeq" id="WP_129254003.1">
    <property type="nucleotide sequence ID" value="NZ_SAXA01000005.1"/>
</dbReference>
<dbReference type="Gene3D" id="2.40.50.100">
    <property type="match status" value="1"/>
</dbReference>
<dbReference type="Gene3D" id="3.30.470.20">
    <property type="entry name" value="ATP-grasp fold, B domain"/>
    <property type="match status" value="1"/>
</dbReference>
<dbReference type="SUPFAM" id="SSF52440">
    <property type="entry name" value="PreATP-grasp domain"/>
    <property type="match status" value="1"/>
</dbReference>
<evidence type="ECO:0000256" key="5">
    <source>
        <dbReference type="ARBA" id="ARBA00023267"/>
    </source>
</evidence>
<dbReference type="FunFam" id="3.40.50.20:FF:000010">
    <property type="entry name" value="Propionyl-CoA carboxylase subunit alpha"/>
    <property type="match status" value="1"/>
</dbReference>
<feature type="domain" description="Lipoyl-binding" evidence="7">
    <location>
        <begin position="580"/>
        <end position="657"/>
    </location>
</feature>
<dbReference type="InterPro" id="IPR005482">
    <property type="entry name" value="Biotin_COase_C"/>
</dbReference>
<dbReference type="GO" id="GO:0016874">
    <property type="term" value="F:ligase activity"/>
    <property type="evidence" value="ECO:0007669"/>
    <property type="project" value="UniProtKB-KW"/>
</dbReference>
<dbReference type="InterPro" id="IPR011053">
    <property type="entry name" value="Single_hybrid_motif"/>
</dbReference>
<protein>
    <submittedName>
        <fullName evidence="10">ATP-grasp domain-containing protein</fullName>
    </submittedName>
</protein>
<keyword evidence="2" id="KW-0436">Ligase</keyword>
<dbReference type="InterPro" id="IPR005479">
    <property type="entry name" value="CPAse_ATP-bd"/>
</dbReference>
<evidence type="ECO:0000259" key="9">
    <source>
        <dbReference type="PROSITE" id="PS50979"/>
    </source>
</evidence>
<dbReference type="PANTHER" id="PTHR18866:SF33">
    <property type="entry name" value="METHYLCROTONOYL-COA CARBOXYLASE SUBUNIT ALPHA, MITOCHONDRIAL-RELATED"/>
    <property type="match status" value="1"/>
</dbReference>
<evidence type="ECO:0000256" key="2">
    <source>
        <dbReference type="ARBA" id="ARBA00022598"/>
    </source>
</evidence>
<feature type="domain" description="ATP-grasp" evidence="8">
    <location>
        <begin position="121"/>
        <end position="315"/>
    </location>
</feature>
<comment type="cofactor">
    <cofactor evidence="1">
        <name>biotin</name>
        <dbReference type="ChEBI" id="CHEBI:57586"/>
    </cofactor>
</comment>
<dbReference type="FunFam" id="3.30.470.20:FF:000028">
    <property type="entry name" value="Methylcrotonoyl-CoA carboxylase subunit alpha, mitochondrial"/>
    <property type="match status" value="1"/>
</dbReference>
<dbReference type="OrthoDB" id="9807469at2"/>
<dbReference type="PROSITE" id="PS00866">
    <property type="entry name" value="CPSASE_1"/>
    <property type="match status" value="1"/>
</dbReference>
<evidence type="ECO:0000256" key="6">
    <source>
        <dbReference type="PROSITE-ProRule" id="PRU00409"/>
    </source>
</evidence>
<comment type="caution">
    <text evidence="10">The sequence shown here is derived from an EMBL/GenBank/DDBJ whole genome shotgun (WGS) entry which is preliminary data.</text>
</comment>
<evidence type="ECO:0000256" key="3">
    <source>
        <dbReference type="ARBA" id="ARBA00022741"/>
    </source>
</evidence>
<dbReference type="InterPro" id="IPR011054">
    <property type="entry name" value="Rudment_hybrid_motif"/>
</dbReference>
<dbReference type="SUPFAM" id="SSF51230">
    <property type="entry name" value="Single hybrid motif"/>
    <property type="match status" value="1"/>
</dbReference>